<keyword evidence="2 3" id="KW-0040">ANK repeat</keyword>
<evidence type="ECO:0000256" key="4">
    <source>
        <dbReference type="SAM" id="MobiDB-lite"/>
    </source>
</evidence>
<evidence type="ECO:0000256" key="1">
    <source>
        <dbReference type="ARBA" id="ARBA00022737"/>
    </source>
</evidence>
<feature type="repeat" description="ANK" evidence="3">
    <location>
        <begin position="140"/>
        <end position="172"/>
    </location>
</feature>
<dbReference type="PANTHER" id="PTHR46680:SF3">
    <property type="entry name" value="NF-KAPPA-B INHIBITOR CACTUS"/>
    <property type="match status" value="1"/>
</dbReference>
<evidence type="ECO:0000256" key="3">
    <source>
        <dbReference type="PROSITE-ProRule" id="PRU00023"/>
    </source>
</evidence>
<dbReference type="GO" id="GO:0003700">
    <property type="term" value="F:DNA-binding transcription factor activity"/>
    <property type="evidence" value="ECO:0007669"/>
    <property type="project" value="InterPro"/>
</dbReference>
<dbReference type="SMART" id="SM00248">
    <property type="entry name" value="ANK"/>
    <property type="match status" value="4"/>
</dbReference>
<dbReference type="GO" id="GO:0071356">
    <property type="term" value="P:cellular response to tumor necrosis factor"/>
    <property type="evidence" value="ECO:0007669"/>
    <property type="project" value="TreeGrafter"/>
</dbReference>
<name>A0A9P9A056_9PEZI</name>
<feature type="repeat" description="ANK" evidence="3">
    <location>
        <begin position="173"/>
        <end position="205"/>
    </location>
</feature>
<evidence type="ECO:0000313" key="5">
    <source>
        <dbReference type="EMBL" id="KAH6657977.1"/>
    </source>
</evidence>
<dbReference type="RefSeq" id="XP_045962211.1">
    <property type="nucleotide sequence ID" value="XM_046102197.1"/>
</dbReference>
<dbReference type="PROSITE" id="PS50088">
    <property type="entry name" value="ANK_REPEAT"/>
    <property type="match status" value="4"/>
</dbReference>
<feature type="compositionally biased region" description="Polar residues" evidence="4">
    <location>
        <begin position="86"/>
        <end position="102"/>
    </location>
</feature>
<dbReference type="AlphaFoldDB" id="A0A9P9A056"/>
<evidence type="ECO:0000256" key="2">
    <source>
        <dbReference type="ARBA" id="ARBA00023043"/>
    </source>
</evidence>
<dbReference type="CDD" id="cd14688">
    <property type="entry name" value="bZIP_YAP"/>
    <property type="match status" value="1"/>
</dbReference>
<accession>A0A9P9A056</accession>
<dbReference type="SUPFAM" id="SSF57959">
    <property type="entry name" value="Leucine zipper domain"/>
    <property type="match status" value="1"/>
</dbReference>
<dbReference type="InterPro" id="IPR002110">
    <property type="entry name" value="Ankyrin_rpt"/>
</dbReference>
<keyword evidence="1" id="KW-0677">Repeat</keyword>
<dbReference type="Pfam" id="PF12796">
    <property type="entry name" value="Ank_2"/>
    <property type="match status" value="1"/>
</dbReference>
<gene>
    <name evidence="5" type="ORF">BKA67DRAFT_556866</name>
</gene>
<dbReference type="PRINTS" id="PR01415">
    <property type="entry name" value="ANKYRIN"/>
</dbReference>
<protein>
    <submittedName>
        <fullName evidence="5">Ankyrin repeat-containing domain protein</fullName>
    </submittedName>
</protein>
<dbReference type="GeneID" id="70131089"/>
<dbReference type="Gene3D" id="1.25.40.20">
    <property type="entry name" value="Ankyrin repeat-containing domain"/>
    <property type="match status" value="1"/>
</dbReference>
<feature type="region of interest" description="Disordered" evidence="4">
    <location>
        <begin position="86"/>
        <end position="112"/>
    </location>
</feature>
<dbReference type="Proteomes" id="UP000758603">
    <property type="component" value="Unassembled WGS sequence"/>
</dbReference>
<reference evidence="5" key="1">
    <citation type="journal article" date="2021" name="Nat. Commun.">
        <title>Genetic determinants of endophytism in the Arabidopsis root mycobiome.</title>
        <authorList>
            <person name="Mesny F."/>
            <person name="Miyauchi S."/>
            <person name="Thiergart T."/>
            <person name="Pickel B."/>
            <person name="Atanasova L."/>
            <person name="Karlsson M."/>
            <person name="Huettel B."/>
            <person name="Barry K.W."/>
            <person name="Haridas S."/>
            <person name="Chen C."/>
            <person name="Bauer D."/>
            <person name="Andreopoulos W."/>
            <person name="Pangilinan J."/>
            <person name="LaButti K."/>
            <person name="Riley R."/>
            <person name="Lipzen A."/>
            <person name="Clum A."/>
            <person name="Drula E."/>
            <person name="Henrissat B."/>
            <person name="Kohler A."/>
            <person name="Grigoriev I.V."/>
            <person name="Martin F.M."/>
            <person name="Hacquard S."/>
        </authorList>
    </citation>
    <scope>NUCLEOTIDE SEQUENCE</scope>
    <source>
        <strain evidence="5">MPI-SDFR-AT-0073</strain>
    </source>
</reference>
<keyword evidence="6" id="KW-1185">Reference proteome</keyword>
<dbReference type="GO" id="GO:0051059">
    <property type="term" value="F:NF-kappaB binding"/>
    <property type="evidence" value="ECO:0007669"/>
    <property type="project" value="TreeGrafter"/>
</dbReference>
<proteinExistence type="predicted"/>
<dbReference type="PANTHER" id="PTHR46680">
    <property type="entry name" value="NF-KAPPA-B INHIBITOR ALPHA"/>
    <property type="match status" value="1"/>
</dbReference>
<dbReference type="SUPFAM" id="SSF48403">
    <property type="entry name" value="Ankyrin repeat"/>
    <property type="match status" value="1"/>
</dbReference>
<feature type="region of interest" description="Disordered" evidence="4">
    <location>
        <begin position="17"/>
        <end position="69"/>
    </location>
</feature>
<evidence type="ECO:0000313" key="6">
    <source>
        <dbReference type="Proteomes" id="UP000758603"/>
    </source>
</evidence>
<dbReference type="OrthoDB" id="195446at2759"/>
<feature type="repeat" description="ANK" evidence="3">
    <location>
        <begin position="239"/>
        <end position="268"/>
    </location>
</feature>
<organism evidence="5 6">
    <name type="scientific">Truncatella angustata</name>
    <dbReference type="NCBI Taxonomy" id="152316"/>
    <lineage>
        <taxon>Eukaryota</taxon>
        <taxon>Fungi</taxon>
        <taxon>Dikarya</taxon>
        <taxon>Ascomycota</taxon>
        <taxon>Pezizomycotina</taxon>
        <taxon>Sordariomycetes</taxon>
        <taxon>Xylariomycetidae</taxon>
        <taxon>Amphisphaeriales</taxon>
        <taxon>Sporocadaceae</taxon>
        <taxon>Truncatella</taxon>
    </lineage>
</organism>
<feature type="repeat" description="ANK" evidence="3">
    <location>
        <begin position="206"/>
        <end position="238"/>
    </location>
</feature>
<sequence>MSPVGATAFSDTQLLTQEFEKRGRKREKNRIAQRTYRLNQKKRIQALETAAKQTSGAASPREPPASATSRMERFVISTHHRSDSMLTLDSSDVSNSAGTSNIPGEEALPRPEPWPVVPGLDPYHVSAEVPKWSDLAGLSPNKTPLQIAIQNKNVSLVQLLLREGADAARQYHDGSTALHFAVESGQEDIVRAILNKAVNPNEPDYRGRTALFRAIEAGDHAVARLLLDSASDPNLKDILGNTALHLAVEANSEILTILLLEYGAHIDP</sequence>
<comment type="caution">
    <text evidence="5">The sequence shown here is derived from an EMBL/GenBank/DDBJ whole genome shotgun (WGS) entry which is preliminary data.</text>
</comment>
<dbReference type="InterPro" id="IPR036770">
    <property type="entry name" value="Ankyrin_rpt-contain_sf"/>
</dbReference>
<dbReference type="PROSITE" id="PS50297">
    <property type="entry name" value="ANK_REP_REGION"/>
    <property type="match status" value="4"/>
</dbReference>
<dbReference type="GO" id="GO:0005829">
    <property type="term" value="C:cytosol"/>
    <property type="evidence" value="ECO:0007669"/>
    <property type="project" value="TreeGrafter"/>
</dbReference>
<dbReference type="InterPro" id="IPR051070">
    <property type="entry name" value="NF-kappa-B_inhibitor"/>
</dbReference>
<dbReference type="EMBL" id="JAGPXC010000002">
    <property type="protein sequence ID" value="KAH6657977.1"/>
    <property type="molecule type" value="Genomic_DNA"/>
</dbReference>
<dbReference type="Pfam" id="PF13637">
    <property type="entry name" value="Ank_4"/>
    <property type="match status" value="1"/>
</dbReference>
<dbReference type="InterPro" id="IPR046347">
    <property type="entry name" value="bZIP_sf"/>
</dbReference>